<gene>
    <name evidence="3" type="ORF">I215_05462</name>
</gene>
<evidence type="ECO:0000256" key="1">
    <source>
        <dbReference type="ARBA" id="ARBA00022801"/>
    </source>
</evidence>
<keyword evidence="1 3" id="KW-0378">Hydrolase</keyword>
<evidence type="ECO:0000313" key="3">
    <source>
        <dbReference type="EMBL" id="EKF55656.1"/>
    </source>
</evidence>
<protein>
    <submittedName>
        <fullName evidence="3">NUDIX family hydrolase</fullName>
    </submittedName>
</protein>
<feature type="domain" description="Nudix hydrolase" evidence="2">
    <location>
        <begin position="29"/>
        <end position="167"/>
    </location>
</feature>
<dbReference type="AlphaFoldDB" id="K2Q492"/>
<dbReference type="EMBL" id="AMSG01000005">
    <property type="protein sequence ID" value="EKF55656.1"/>
    <property type="molecule type" value="Genomic_DNA"/>
</dbReference>
<keyword evidence="4" id="KW-1185">Reference proteome</keyword>
<dbReference type="GO" id="GO:0004452">
    <property type="term" value="F:isopentenyl-diphosphate delta-isomerase activity"/>
    <property type="evidence" value="ECO:0007669"/>
    <property type="project" value="TreeGrafter"/>
</dbReference>
<dbReference type="CDD" id="cd04692">
    <property type="entry name" value="NUDIX_Hydrolase"/>
    <property type="match status" value="1"/>
</dbReference>
<dbReference type="InterPro" id="IPR000086">
    <property type="entry name" value="NUDIX_hydrolase_dom"/>
</dbReference>
<reference evidence="3 4" key="1">
    <citation type="journal article" date="2012" name="J. Bacteriol.">
        <title>Genome Sequence of Galbibacter marinum Type Strain ck-I2-15.</title>
        <authorList>
            <person name="Lai Q."/>
            <person name="Li C."/>
            <person name="Shao Z."/>
        </authorList>
    </citation>
    <scope>NUCLEOTIDE SEQUENCE [LARGE SCALE GENOMIC DNA]</scope>
    <source>
        <strain evidence="4">ck-I2-15</strain>
    </source>
</reference>
<dbReference type="Gene3D" id="3.90.79.10">
    <property type="entry name" value="Nucleoside Triphosphate Pyrophosphohydrolase"/>
    <property type="match status" value="1"/>
</dbReference>
<proteinExistence type="predicted"/>
<dbReference type="PANTHER" id="PTHR10885:SF20">
    <property type="entry name" value="NUDIX HYDROLASE DOMAIN-CONTAINING PROTEIN"/>
    <property type="match status" value="1"/>
</dbReference>
<accession>K2Q492</accession>
<dbReference type="Proteomes" id="UP000007364">
    <property type="component" value="Unassembled WGS sequence"/>
</dbReference>
<evidence type="ECO:0000313" key="4">
    <source>
        <dbReference type="Proteomes" id="UP000007364"/>
    </source>
</evidence>
<dbReference type="GO" id="GO:0005737">
    <property type="term" value="C:cytoplasm"/>
    <property type="evidence" value="ECO:0007669"/>
    <property type="project" value="TreeGrafter"/>
</dbReference>
<evidence type="ECO:0000259" key="2">
    <source>
        <dbReference type="PROSITE" id="PS51462"/>
    </source>
</evidence>
<organism evidence="3 4">
    <name type="scientific">Galbibacter marinus</name>
    <dbReference type="NCBI Taxonomy" id="555500"/>
    <lineage>
        <taxon>Bacteria</taxon>
        <taxon>Pseudomonadati</taxon>
        <taxon>Bacteroidota</taxon>
        <taxon>Flavobacteriia</taxon>
        <taxon>Flavobacteriales</taxon>
        <taxon>Flavobacteriaceae</taxon>
        <taxon>Galbibacter</taxon>
    </lineage>
</organism>
<dbReference type="OrthoDB" id="9786032at2"/>
<dbReference type="Pfam" id="PF00293">
    <property type="entry name" value="NUDIX"/>
    <property type="match status" value="1"/>
</dbReference>
<dbReference type="InterPro" id="IPR020084">
    <property type="entry name" value="NUDIX_hydrolase_CS"/>
</dbReference>
<dbReference type="RefSeq" id="WP_008990964.1">
    <property type="nucleotide sequence ID" value="NZ_AMSG01000005.1"/>
</dbReference>
<dbReference type="InterPro" id="IPR015797">
    <property type="entry name" value="NUDIX_hydrolase-like_dom_sf"/>
</dbReference>
<dbReference type="SUPFAM" id="SSF55811">
    <property type="entry name" value="Nudix"/>
    <property type="match status" value="1"/>
</dbReference>
<comment type="caution">
    <text evidence="3">The sequence shown here is derived from an EMBL/GenBank/DDBJ whole genome shotgun (WGS) entry which is preliminary data.</text>
</comment>
<dbReference type="GO" id="GO:0016787">
    <property type="term" value="F:hydrolase activity"/>
    <property type="evidence" value="ECO:0007669"/>
    <property type="project" value="UniProtKB-KW"/>
</dbReference>
<sequence>MDELVDILDKQGKSTGTSLLKSEAHKKGLFHATAHVWIYNRNGEILIQKRSGNKETYPNKWDVSVAGHICAGEDPVTTAIRETSEEIGLRLQKSDLYKIGQYRSTVIHNKDLIDCEFNHIYLTELKVPIGELRIQTTEVAAIKFIDINIYRESLKDFSLLKSYVPHPPDYVDLVISAIRRQTL</sequence>
<dbReference type="PROSITE" id="PS00893">
    <property type="entry name" value="NUDIX_BOX"/>
    <property type="match status" value="1"/>
</dbReference>
<dbReference type="STRING" id="555500.I215_05462"/>
<dbReference type="PANTHER" id="PTHR10885">
    <property type="entry name" value="ISOPENTENYL-DIPHOSPHATE DELTA-ISOMERASE"/>
    <property type="match status" value="1"/>
</dbReference>
<dbReference type="GO" id="GO:0009240">
    <property type="term" value="P:isopentenyl diphosphate biosynthetic process"/>
    <property type="evidence" value="ECO:0007669"/>
    <property type="project" value="TreeGrafter"/>
</dbReference>
<name>K2Q492_9FLAO</name>
<dbReference type="PROSITE" id="PS51462">
    <property type="entry name" value="NUDIX"/>
    <property type="match status" value="1"/>
</dbReference>
<dbReference type="eggNOG" id="COG1443">
    <property type="taxonomic scope" value="Bacteria"/>
</dbReference>